<dbReference type="EMBL" id="BK015555">
    <property type="protein sequence ID" value="DAE12629.1"/>
    <property type="molecule type" value="Genomic_DNA"/>
</dbReference>
<sequence length="40" mass="4847">MEELLSRECRKIRDCSIFHVNDLEVFPLILHRIFLKTFAI</sequence>
<name>A0A8S5Q1U0_9CAUD</name>
<organism evidence="1">
    <name type="scientific">Siphoviridae sp. ctOCb13</name>
    <dbReference type="NCBI Taxonomy" id="2825477"/>
    <lineage>
        <taxon>Viruses</taxon>
        <taxon>Duplodnaviria</taxon>
        <taxon>Heunggongvirae</taxon>
        <taxon>Uroviricota</taxon>
        <taxon>Caudoviricetes</taxon>
    </lineage>
</organism>
<reference evidence="1" key="1">
    <citation type="journal article" date="2021" name="Proc. Natl. Acad. Sci. U.S.A.">
        <title>A Catalog of Tens of Thousands of Viruses from Human Metagenomes Reveals Hidden Associations with Chronic Diseases.</title>
        <authorList>
            <person name="Tisza M.J."/>
            <person name="Buck C.B."/>
        </authorList>
    </citation>
    <scope>NUCLEOTIDE SEQUENCE</scope>
    <source>
        <strain evidence="1">CtOCb13</strain>
    </source>
</reference>
<accession>A0A8S5Q1U0</accession>
<evidence type="ECO:0000313" key="1">
    <source>
        <dbReference type="EMBL" id="DAE12629.1"/>
    </source>
</evidence>
<protein>
    <submittedName>
        <fullName evidence="1">Uncharacterized protein</fullName>
    </submittedName>
</protein>
<proteinExistence type="predicted"/>